<dbReference type="Gene3D" id="2.115.10.20">
    <property type="entry name" value="Glycosyl hydrolase domain, family 43"/>
    <property type="match status" value="2"/>
</dbReference>
<protein>
    <recommendedName>
        <fullName evidence="6">Glycosidase-related protein</fullName>
    </recommendedName>
</protein>
<gene>
    <name evidence="4" type="ORF">UU41_C0053G0008</name>
</gene>
<evidence type="ECO:0000256" key="1">
    <source>
        <dbReference type="ARBA" id="ARBA00022676"/>
    </source>
</evidence>
<sequence length="611" mass="69000">MAQQHPLLGFGVIGYEDKILLLCKKTSLKSKTFHSTISTDGTRFYFYDDTGIIIREDAGFEPIDSCSNFGISRAGESYVMVYTRNEPKKSSVCHALSTDAIHWYSEGSHEALPEEGIVVSNYRHDGLAVMYGGTSRIYAATSEDLYKWERHNETIYRSKNERIRMGYAGVIGNYIHLFYVTYPKYNKSPMRIRVLRFDIKNPFERIDPVAPIIWEQQGDLLNSTLTPIGLVQKEQTLFSYWHDQNGNMIAISHLLDRLETEEFDQRASFAIQKHHQNPILSPISDHIWESQAVFNAAAVYEDGKVHLIYRAVGNAGVSMLGYAASSDGITIDERHRHPIYVPRQPFEGSPAENASPYPSPYVSGPSWGGCEDPRLARVGDRFYLTYVAFDGWSPPRLALSSIASSDFLSQNWNWETPVLISKPGEVNKSGALLPEPVNGKYFIFHRIYPDILIDTVDSLDELDGTRFLEGKYKISPRSGYWDSRKLGIGATPIKTDQGWLVIYHGVDDYDDSRYKIGAMLLDLHDPTRVIARTPYPIIEPTEHYENGLLKYGVVYPCGAVILDGRLIVYYGGSDAVLCAATAPVDEFLHKMLRQDTPVLENYTIAPVVHYA</sequence>
<evidence type="ECO:0000256" key="2">
    <source>
        <dbReference type="ARBA" id="ARBA00022679"/>
    </source>
</evidence>
<evidence type="ECO:0008006" key="6">
    <source>
        <dbReference type="Google" id="ProtNLM"/>
    </source>
</evidence>
<dbReference type="Proteomes" id="UP000034961">
    <property type="component" value="Unassembled WGS sequence"/>
</dbReference>
<organism evidence="4 5">
    <name type="scientific">Candidatus Roizmanbacteria bacterium GW2011_GWA1_41_13</name>
    <dbReference type="NCBI Taxonomy" id="1618474"/>
    <lineage>
        <taxon>Bacteria</taxon>
        <taxon>Candidatus Roizmaniibacteriota</taxon>
    </lineage>
</organism>
<dbReference type="InterPro" id="IPR023296">
    <property type="entry name" value="Glyco_hydro_beta-prop_sf"/>
</dbReference>
<dbReference type="SUPFAM" id="SSF75005">
    <property type="entry name" value="Arabinanase/levansucrase/invertase"/>
    <property type="match status" value="2"/>
</dbReference>
<keyword evidence="2" id="KW-0808">Transferase</keyword>
<evidence type="ECO:0000313" key="4">
    <source>
        <dbReference type="EMBL" id="KKR90904.1"/>
    </source>
</evidence>
<comment type="caution">
    <text evidence="4">The sequence shown here is derived from an EMBL/GenBank/DDBJ whole genome shotgun (WGS) entry which is preliminary data.</text>
</comment>
<accession>A0A0G0UQ46</accession>
<dbReference type="PANTHER" id="PTHR34106">
    <property type="entry name" value="GLYCOSIDASE"/>
    <property type="match status" value="1"/>
</dbReference>
<comment type="similarity">
    <text evidence="3">Belongs to the glycosyl hydrolase 130 family.</text>
</comment>
<dbReference type="Pfam" id="PF04041">
    <property type="entry name" value="Glyco_hydro_130"/>
    <property type="match status" value="1"/>
</dbReference>
<name>A0A0G0UQ46_9BACT</name>
<dbReference type="AlphaFoldDB" id="A0A0G0UQ46"/>
<dbReference type="PANTHER" id="PTHR34106:SF5">
    <property type="entry name" value="GLYCOSIDASE"/>
    <property type="match status" value="1"/>
</dbReference>
<evidence type="ECO:0000313" key="5">
    <source>
        <dbReference type="Proteomes" id="UP000034961"/>
    </source>
</evidence>
<dbReference type="InterPro" id="IPR007184">
    <property type="entry name" value="Mannoside_phosphorylase"/>
</dbReference>
<keyword evidence="1" id="KW-0328">Glycosyltransferase</keyword>
<dbReference type="CDD" id="cd18614">
    <property type="entry name" value="GH130"/>
    <property type="match status" value="1"/>
</dbReference>
<dbReference type="GO" id="GO:0016757">
    <property type="term" value="F:glycosyltransferase activity"/>
    <property type="evidence" value="ECO:0007669"/>
    <property type="project" value="UniProtKB-KW"/>
</dbReference>
<dbReference type="EMBL" id="LCAN01000053">
    <property type="protein sequence ID" value="KKR90904.1"/>
    <property type="molecule type" value="Genomic_DNA"/>
</dbReference>
<proteinExistence type="inferred from homology"/>
<reference evidence="4 5" key="1">
    <citation type="journal article" date="2015" name="Nature">
        <title>rRNA introns, odd ribosomes, and small enigmatic genomes across a large radiation of phyla.</title>
        <authorList>
            <person name="Brown C.T."/>
            <person name="Hug L.A."/>
            <person name="Thomas B.C."/>
            <person name="Sharon I."/>
            <person name="Castelle C.J."/>
            <person name="Singh A."/>
            <person name="Wilkins M.J."/>
            <person name="Williams K.H."/>
            <person name="Banfield J.F."/>
        </authorList>
    </citation>
    <scope>NUCLEOTIDE SEQUENCE [LARGE SCALE GENOMIC DNA]</scope>
</reference>
<evidence type="ECO:0000256" key="3">
    <source>
        <dbReference type="ARBA" id="ARBA00024356"/>
    </source>
</evidence>